<evidence type="ECO:0000313" key="1">
    <source>
        <dbReference type="EMBL" id="KAG0571575.1"/>
    </source>
</evidence>
<dbReference type="EMBL" id="CM026426">
    <property type="protein sequence ID" value="KAG0571575.1"/>
    <property type="molecule type" value="Genomic_DNA"/>
</dbReference>
<gene>
    <name evidence="1" type="ORF">KC19_VG023500</name>
</gene>
<organism evidence="1 2">
    <name type="scientific">Ceratodon purpureus</name>
    <name type="common">Fire moss</name>
    <name type="synonym">Dicranum purpureum</name>
    <dbReference type="NCBI Taxonomy" id="3225"/>
    <lineage>
        <taxon>Eukaryota</taxon>
        <taxon>Viridiplantae</taxon>
        <taxon>Streptophyta</taxon>
        <taxon>Embryophyta</taxon>
        <taxon>Bryophyta</taxon>
        <taxon>Bryophytina</taxon>
        <taxon>Bryopsida</taxon>
        <taxon>Dicranidae</taxon>
        <taxon>Pseudoditrichales</taxon>
        <taxon>Ditrichaceae</taxon>
        <taxon>Ceratodon</taxon>
    </lineage>
</organism>
<sequence length="183" mass="21392">MYDEMIRKDRIVVNMTVAFEPMSLSDYIEDCRMKFWDTASSSLFRGHECFKKTDEFSKYKGADLVVRRVTFRYFKYKLLAKQAIAKENLPIFLSTWVDRSNAACMFSALQQRTWTTSHLRAGALYLDCVPSFTPSFEIELRKSREAIGESGIEMVDLAGIQDETERAKAIKRRIEEDRKRLLK</sequence>
<name>A0A8T0HLA4_CERPU</name>
<protein>
    <submittedName>
        <fullName evidence="1">Uncharacterized protein</fullName>
    </submittedName>
</protein>
<dbReference type="Proteomes" id="UP000822688">
    <property type="component" value="Chromosome V"/>
</dbReference>
<dbReference type="AlphaFoldDB" id="A0A8T0HLA4"/>
<accession>A0A8T0HLA4</accession>
<proteinExistence type="predicted"/>
<comment type="caution">
    <text evidence="1">The sequence shown here is derived from an EMBL/GenBank/DDBJ whole genome shotgun (WGS) entry which is preliminary data.</text>
</comment>
<reference evidence="1" key="1">
    <citation type="submission" date="2020-06" db="EMBL/GenBank/DDBJ databases">
        <title>WGS assembly of Ceratodon purpureus strain R40.</title>
        <authorList>
            <person name="Carey S.B."/>
            <person name="Jenkins J."/>
            <person name="Shu S."/>
            <person name="Lovell J.T."/>
            <person name="Sreedasyam A."/>
            <person name="Maumus F."/>
            <person name="Tiley G.P."/>
            <person name="Fernandez-Pozo N."/>
            <person name="Barry K."/>
            <person name="Chen C."/>
            <person name="Wang M."/>
            <person name="Lipzen A."/>
            <person name="Daum C."/>
            <person name="Saski C.A."/>
            <person name="Payton A.C."/>
            <person name="Mcbreen J.C."/>
            <person name="Conrad R.E."/>
            <person name="Kollar L.M."/>
            <person name="Olsson S."/>
            <person name="Huttunen S."/>
            <person name="Landis J.B."/>
            <person name="Wickett N.J."/>
            <person name="Johnson M.G."/>
            <person name="Rensing S.A."/>
            <person name="Grimwood J."/>
            <person name="Schmutz J."/>
            <person name="Mcdaniel S.F."/>
        </authorList>
    </citation>
    <scope>NUCLEOTIDE SEQUENCE</scope>
    <source>
        <strain evidence="1">R40</strain>
    </source>
</reference>
<keyword evidence="2" id="KW-1185">Reference proteome</keyword>
<evidence type="ECO:0000313" key="2">
    <source>
        <dbReference type="Proteomes" id="UP000822688"/>
    </source>
</evidence>